<gene>
    <name evidence="1" type="ORF">DBRI00130_LOCUS40678</name>
</gene>
<dbReference type="AlphaFoldDB" id="A0A7S4W830"/>
<protein>
    <submittedName>
        <fullName evidence="1">Uncharacterized protein</fullName>
    </submittedName>
</protein>
<reference evidence="1" key="1">
    <citation type="submission" date="2021-01" db="EMBL/GenBank/DDBJ databases">
        <authorList>
            <person name="Corre E."/>
            <person name="Pelletier E."/>
            <person name="Niang G."/>
            <person name="Scheremetjew M."/>
            <person name="Finn R."/>
            <person name="Kale V."/>
            <person name="Holt S."/>
            <person name="Cochrane G."/>
            <person name="Meng A."/>
            <person name="Brown T."/>
            <person name="Cohen L."/>
        </authorList>
    </citation>
    <scope>NUCLEOTIDE SEQUENCE</scope>
    <source>
        <strain evidence="1">GSO104</strain>
    </source>
</reference>
<name>A0A7S4W830_9STRA</name>
<sequence>MESRSLQGIAVGRSNDSDCMMMCCPFNQKVYHTNNYKLDESGHIATSFNLCYVGGMFIGLYSSDKHSSSPPELYPPGTVVSFLCHDRVRIWGSVIIVPVDDPS</sequence>
<dbReference type="EMBL" id="HBNS01056465">
    <property type="protein sequence ID" value="CAE4659962.1"/>
    <property type="molecule type" value="Transcribed_RNA"/>
</dbReference>
<accession>A0A7S4W830</accession>
<evidence type="ECO:0000313" key="1">
    <source>
        <dbReference type="EMBL" id="CAE4659962.1"/>
    </source>
</evidence>
<proteinExistence type="predicted"/>
<organism evidence="1">
    <name type="scientific">Ditylum brightwellii</name>
    <dbReference type="NCBI Taxonomy" id="49249"/>
    <lineage>
        <taxon>Eukaryota</taxon>
        <taxon>Sar</taxon>
        <taxon>Stramenopiles</taxon>
        <taxon>Ochrophyta</taxon>
        <taxon>Bacillariophyta</taxon>
        <taxon>Mediophyceae</taxon>
        <taxon>Lithodesmiophycidae</taxon>
        <taxon>Lithodesmiales</taxon>
        <taxon>Lithodesmiaceae</taxon>
        <taxon>Ditylum</taxon>
    </lineage>
</organism>